<dbReference type="SUPFAM" id="SSF51905">
    <property type="entry name" value="FAD/NAD(P)-binding domain"/>
    <property type="match status" value="1"/>
</dbReference>
<dbReference type="InterPro" id="IPR002938">
    <property type="entry name" value="FAD-bd"/>
</dbReference>
<dbReference type="Proteomes" id="UP000799324">
    <property type="component" value="Unassembled WGS sequence"/>
</dbReference>
<dbReference type="InterPro" id="IPR051104">
    <property type="entry name" value="FAD_monoxygenase"/>
</dbReference>
<dbReference type="FunFam" id="3.50.50.60:FF:000153">
    <property type="entry name" value="Salicylate hydroxylase, putative"/>
    <property type="match status" value="1"/>
</dbReference>
<keyword evidence="3" id="KW-0560">Oxidoreductase</keyword>
<evidence type="ECO:0000313" key="7">
    <source>
        <dbReference type="Proteomes" id="UP000799324"/>
    </source>
</evidence>
<feature type="domain" description="FAD-binding" evidence="5">
    <location>
        <begin position="145"/>
        <end position="379"/>
    </location>
</feature>
<dbReference type="GO" id="GO:0044550">
    <property type="term" value="P:secondary metabolite biosynthetic process"/>
    <property type="evidence" value="ECO:0007669"/>
    <property type="project" value="TreeGrafter"/>
</dbReference>
<accession>A0A6A6SL36</accession>
<dbReference type="AlphaFoldDB" id="A0A6A6SL36"/>
<dbReference type="PANTHER" id="PTHR46720">
    <property type="entry name" value="HYDROXYLASE, PUTATIVE (AFU_ORTHOLOGUE AFUA_3G01460)-RELATED"/>
    <property type="match status" value="1"/>
</dbReference>
<dbReference type="Pfam" id="PF13450">
    <property type="entry name" value="NAD_binding_8"/>
    <property type="match status" value="1"/>
</dbReference>
<evidence type="ECO:0000256" key="2">
    <source>
        <dbReference type="ARBA" id="ARBA00022827"/>
    </source>
</evidence>
<dbReference type="Gene3D" id="3.50.50.60">
    <property type="entry name" value="FAD/NAD(P)-binding domain"/>
    <property type="match status" value="1"/>
</dbReference>
<organism evidence="6 7">
    <name type="scientific">Lophiostoma macrostomum CBS 122681</name>
    <dbReference type="NCBI Taxonomy" id="1314788"/>
    <lineage>
        <taxon>Eukaryota</taxon>
        <taxon>Fungi</taxon>
        <taxon>Dikarya</taxon>
        <taxon>Ascomycota</taxon>
        <taxon>Pezizomycotina</taxon>
        <taxon>Dothideomycetes</taxon>
        <taxon>Pleosporomycetidae</taxon>
        <taxon>Pleosporales</taxon>
        <taxon>Lophiostomataceae</taxon>
        <taxon>Lophiostoma</taxon>
    </lineage>
</organism>
<evidence type="ECO:0000313" key="6">
    <source>
        <dbReference type="EMBL" id="KAF2648605.1"/>
    </source>
</evidence>
<dbReference type="EMBL" id="MU004530">
    <property type="protein sequence ID" value="KAF2648605.1"/>
    <property type="molecule type" value="Genomic_DNA"/>
</dbReference>
<keyword evidence="4" id="KW-0472">Membrane</keyword>
<dbReference type="GO" id="GO:0016491">
    <property type="term" value="F:oxidoreductase activity"/>
    <property type="evidence" value="ECO:0007669"/>
    <property type="project" value="UniProtKB-KW"/>
</dbReference>
<dbReference type="GO" id="GO:0071949">
    <property type="term" value="F:FAD binding"/>
    <property type="evidence" value="ECO:0007669"/>
    <property type="project" value="InterPro"/>
</dbReference>
<evidence type="ECO:0000259" key="5">
    <source>
        <dbReference type="Pfam" id="PF01494"/>
    </source>
</evidence>
<evidence type="ECO:0000256" key="4">
    <source>
        <dbReference type="SAM" id="Phobius"/>
    </source>
</evidence>
<keyword evidence="7" id="KW-1185">Reference proteome</keyword>
<name>A0A6A6SL36_9PLEO</name>
<dbReference type="OrthoDB" id="417877at2759"/>
<evidence type="ECO:0000256" key="1">
    <source>
        <dbReference type="ARBA" id="ARBA00022630"/>
    </source>
</evidence>
<proteinExistence type="predicted"/>
<dbReference type="Pfam" id="PF01494">
    <property type="entry name" value="FAD_binding_3"/>
    <property type="match status" value="1"/>
</dbReference>
<dbReference type="PANTHER" id="PTHR46720:SF3">
    <property type="entry name" value="FAD-BINDING DOMAIN-CONTAINING PROTEIN-RELATED"/>
    <property type="match status" value="1"/>
</dbReference>
<keyword evidence="1" id="KW-0285">Flavoprotein</keyword>
<keyword evidence="2" id="KW-0274">FAD</keyword>
<protein>
    <submittedName>
        <fullName evidence="6">FAD/NAD(P)-binding domain-containing protein</fullName>
    </submittedName>
</protein>
<dbReference type="PRINTS" id="PR00420">
    <property type="entry name" value="RNGMNOXGNASE"/>
</dbReference>
<feature type="transmembrane region" description="Helical" evidence="4">
    <location>
        <begin position="7"/>
        <end position="26"/>
    </location>
</feature>
<reference evidence="6" key="1">
    <citation type="journal article" date="2020" name="Stud. Mycol.">
        <title>101 Dothideomycetes genomes: a test case for predicting lifestyles and emergence of pathogens.</title>
        <authorList>
            <person name="Haridas S."/>
            <person name="Albert R."/>
            <person name="Binder M."/>
            <person name="Bloem J."/>
            <person name="Labutti K."/>
            <person name="Salamov A."/>
            <person name="Andreopoulos B."/>
            <person name="Baker S."/>
            <person name="Barry K."/>
            <person name="Bills G."/>
            <person name="Bluhm B."/>
            <person name="Cannon C."/>
            <person name="Castanera R."/>
            <person name="Culley D."/>
            <person name="Daum C."/>
            <person name="Ezra D."/>
            <person name="Gonzalez J."/>
            <person name="Henrissat B."/>
            <person name="Kuo A."/>
            <person name="Liang C."/>
            <person name="Lipzen A."/>
            <person name="Lutzoni F."/>
            <person name="Magnuson J."/>
            <person name="Mondo S."/>
            <person name="Nolan M."/>
            <person name="Ohm R."/>
            <person name="Pangilinan J."/>
            <person name="Park H.-J."/>
            <person name="Ramirez L."/>
            <person name="Alfaro M."/>
            <person name="Sun H."/>
            <person name="Tritt A."/>
            <person name="Yoshinaga Y."/>
            <person name="Zwiers L.-H."/>
            <person name="Turgeon B."/>
            <person name="Goodwin S."/>
            <person name="Spatafora J."/>
            <person name="Crous P."/>
            <person name="Grigoriev I."/>
        </authorList>
    </citation>
    <scope>NUCLEOTIDE SEQUENCE</scope>
    <source>
        <strain evidence="6">CBS 122681</strain>
    </source>
</reference>
<keyword evidence="4" id="KW-0812">Transmembrane</keyword>
<dbReference type="InterPro" id="IPR036188">
    <property type="entry name" value="FAD/NAD-bd_sf"/>
</dbReference>
<dbReference type="SUPFAM" id="SSF54373">
    <property type="entry name" value="FAD-linked reductases, C-terminal domain"/>
    <property type="match status" value="1"/>
</dbReference>
<gene>
    <name evidence="6" type="ORF">K491DRAFT_670367</name>
</gene>
<sequence length="433" mass="47779">MSSPKPYNIAIVGGGISGLTLAISLLQHNIPITIYESAAHFGEIGAGVGFGSNAARAMQLLHPKIYEIYQKCNTPNTWASKVLEFFTCRVGDTRKADKDGFVKPGKKVGDALFSVEYTEKWGNGGVYRAAFLDELVKEIPEGIAKFGHKLVSISEAEDGSGKKVLHFEDGSTATHDAVIGCDGIKSITRQVVLGKDNLATKAVFSGKYAYRGLIDMDKAIELVGEEQAQNAQMYFGYHGHVLTFPIAHGKIMNVVAFNSRETWDGPNWVVHTSKEEMQADYAGWGEIVQTIINAMQKPDIWALFNHPPASTYYKGRVCLLGDAAHATTPHHGAGAGMCIEDALILSNLLKDVDGIRDIERAFGVYEEMRKPRTQRLVKESKEAGMLYEFELEGDDLDKIEKNFTNRMYWVWNHDLPADIEKARSLFLGGKAKV</sequence>
<keyword evidence="4" id="KW-1133">Transmembrane helix</keyword>
<evidence type="ECO:0000256" key="3">
    <source>
        <dbReference type="ARBA" id="ARBA00023002"/>
    </source>
</evidence>